<dbReference type="Pfam" id="PF00248">
    <property type="entry name" value="Aldo_ket_red"/>
    <property type="match status" value="1"/>
</dbReference>
<evidence type="ECO:0000259" key="1">
    <source>
        <dbReference type="Pfam" id="PF00248"/>
    </source>
</evidence>
<dbReference type="PANTHER" id="PTHR43638:SF3">
    <property type="entry name" value="ALDEHYDE REDUCTASE"/>
    <property type="match status" value="1"/>
</dbReference>
<reference evidence="2 3" key="1">
    <citation type="submission" date="2012-08" db="EMBL/GenBank/DDBJ databases">
        <title>Whole genome shotgun sequence of Kineosphaera limosa NBRC 100340.</title>
        <authorList>
            <person name="Yoshida I."/>
            <person name="Isaki S."/>
            <person name="Hosoyama A."/>
            <person name="Tsuchikane K."/>
            <person name="Katsumata H."/>
            <person name="Ando Y."/>
            <person name="Ohji S."/>
            <person name="Hamada M."/>
            <person name="Tamura T."/>
            <person name="Yamazoe A."/>
            <person name="Yamazaki S."/>
            <person name="Fujita N."/>
        </authorList>
    </citation>
    <scope>NUCLEOTIDE SEQUENCE [LARGE SCALE GENOMIC DNA]</scope>
    <source>
        <strain evidence="2 3">NBRC 100340</strain>
    </source>
</reference>
<keyword evidence="3" id="KW-1185">Reference proteome</keyword>
<feature type="domain" description="NADP-dependent oxidoreductase" evidence="1">
    <location>
        <begin position="15"/>
        <end position="74"/>
    </location>
</feature>
<dbReference type="Proteomes" id="UP000008366">
    <property type="component" value="Unassembled WGS sequence"/>
</dbReference>
<sequence length="86" mass="9236">MRHAAVDTVAPVSQIGLGTWQFGSREWGYGPGYDEREAAAIVARALELGVTLFDTAELYGNGRSERILGRPVEPGAVQPRAPQARA</sequence>
<accession>K6X876</accession>
<gene>
    <name evidence="2" type="ORF">KILIM_015_00860</name>
</gene>
<dbReference type="EMBL" id="BAHD01000015">
    <property type="protein sequence ID" value="GAB95024.1"/>
    <property type="molecule type" value="Genomic_DNA"/>
</dbReference>
<evidence type="ECO:0000313" key="3">
    <source>
        <dbReference type="Proteomes" id="UP000008366"/>
    </source>
</evidence>
<protein>
    <submittedName>
        <fullName evidence="2">Putative aldo/keto reductase</fullName>
    </submittedName>
</protein>
<dbReference type="eggNOG" id="COG0667">
    <property type="taxonomic scope" value="Bacteria"/>
</dbReference>
<dbReference type="InterPro" id="IPR036812">
    <property type="entry name" value="NAD(P)_OxRdtase_dom_sf"/>
</dbReference>
<dbReference type="SUPFAM" id="SSF51430">
    <property type="entry name" value="NAD(P)-linked oxidoreductase"/>
    <property type="match status" value="1"/>
</dbReference>
<dbReference type="InterPro" id="IPR023210">
    <property type="entry name" value="NADP_OxRdtase_dom"/>
</dbReference>
<organism evidence="2 3">
    <name type="scientific">Kineosphaera limosa NBRC 100340</name>
    <dbReference type="NCBI Taxonomy" id="1184609"/>
    <lineage>
        <taxon>Bacteria</taxon>
        <taxon>Bacillati</taxon>
        <taxon>Actinomycetota</taxon>
        <taxon>Actinomycetes</taxon>
        <taxon>Micrococcales</taxon>
        <taxon>Dermatophilaceae</taxon>
        <taxon>Kineosphaera</taxon>
    </lineage>
</organism>
<dbReference type="AlphaFoldDB" id="K6X876"/>
<proteinExistence type="predicted"/>
<dbReference type="STRING" id="1184609.KILIM_015_00860"/>
<dbReference type="Gene3D" id="3.20.20.100">
    <property type="entry name" value="NADP-dependent oxidoreductase domain"/>
    <property type="match status" value="1"/>
</dbReference>
<dbReference type="PANTHER" id="PTHR43638">
    <property type="entry name" value="OXIDOREDUCTASE, ALDO/KETO REDUCTASE FAMILY PROTEIN"/>
    <property type="match status" value="1"/>
</dbReference>
<comment type="caution">
    <text evidence="2">The sequence shown here is derived from an EMBL/GenBank/DDBJ whole genome shotgun (WGS) entry which is preliminary data.</text>
</comment>
<evidence type="ECO:0000313" key="2">
    <source>
        <dbReference type="EMBL" id="GAB95024.1"/>
    </source>
</evidence>
<name>K6X876_9MICO</name>